<evidence type="ECO:0000313" key="1">
    <source>
        <dbReference type="EMBL" id="SDA98906.1"/>
    </source>
</evidence>
<reference evidence="1 2" key="1">
    <citation type="submission" date="2016-10" db="EMBL/GenBank/DDBJ databases">
        <authorList>
            <person name="de Groot N.N."/>
        </authorList>
    </citation>
    <scope>NUCLEOTIDE SEQUENCE [LARGE SCALE GENOMIC DNA]</scope>
    <source>
        <strain evidence="1 2">CGMCC 1.12097</strain>
    </source>
</reference>
<organism evidence="1 2">
    <name type="scientific">Mesorhizobium qingshengii</name>
    <dbReference type="NCBI Taxonomy" id="1165689"/>
    <lineage>
        <taxon>Bacteria</taxon>
        <taxon>Pseudomonadati</taxon>
        <taxon>Pseudomonadota</taxon>
        <taxon>Alphaproteobacteria</taxon>
        <taxon>Hyphomicrobiales</taxon>
        <taxon>Phyllobacteriaceae</taxon>
        <taxon>Mesorhizobium</taxon>
    </lineage>
</organism>
<evidence type="ECO:0000313" key="2">
    <source>
        <dbReference type="Proteomes" id="UP000198588"/>
    </source>
</evidence>
<dbReference type="RefSeq" id="WP_013896579.1">
    <property type="nucleotide sequence ID" value="NZ_FMXM01000036.1"/>
</dbReference>
<name>A0A1G5ZWP6_9HYPH</name>
<dbReference type="OrthoDB" id="7062348at2"/>
<dbReference type="EMBL" id="FMXM01000036">
    <property type="protein sequence ID" value="SDA98906.1"/>
    <property type="molecule type" value="Genomic_DNA"/>
</dbReference>
<gene>
    <name evidence="1" type="ORF">SAMN02927914_06388</name>
</gene>
<protein>
    <submittedName>
        <fullName evidence="1">Uncharacterized protein</fullName>
    </submittedName>
</protein>
<accession>A0A1G5ZWP6</accession>
<dbReference type="AlphaFoldDB" id="A0A1G5ZWP6"/>
<dbReference type="STRING" id="1165689.SAMN02927914_06388"/>
<sequence length="104" mass="12247">MNSEQQHALLRKMAQLMQGGLKTQTEPFPETEKEFAAILTELRQLKADDIEGKMVISGFVDQPYGPDKQRCMECMYYLVHREWCDLPELAVPVDADWWCRLWRI</sequence>
<dbReference type="Proteomes" id="UP000198588">
    <property type="component" value="Unassembled WGS sequence"/>
</dbReference>
<dbReference type="GeneID" id="61049860"/>
<proteinExistence type="predicted"/>